<dbReference type="Proteomes" id="UP001220324">
    <property type="component" value="Unassembled WGS sequence"/>
</dbReference>
<reference evidence="2 3" key="1">
    <citation type="journal article" date="2023" name="IMA Fungus">
        <title>Comparative genomic study of the Penicillium genus elucidates a diverse pangenome and 15 lateral gene transfer events.</title>
        <authorList>
            <person name="Petersen C."/>
            <person name="Sorensen T."/>
            <person name="Nielsen M.R."/>
            <person name="Sondergaard T.E."/>
            <person name="Sorensen J.L."/>
            <person name="Fitzpatrick D.A."/>
            <person name="Frisvad J.C."/>
            <person name="Nielsen K.L."/>
        </authorList>
    </citation>
    <scope>NUCLEOTIDE SEQUENCE [LARGE SCALE GENOMIC DNA]</scope>
    <source>
        <strain evidence="2 3">IBT 35679</strain>
    </source>
</reference>
<comment type="caution">
    <text evidence="2">The sequence shown here is derived from an EMBL/GenBank/DDBJ whole genome shotgun (WGS) entry which is preliminary data.</text>
</comment>
<accession>A0AAD6CT66</accession>
<sequence length="243" mass="27435">MARKRPAKGTSQSKKPSKHTGTVTGQSIKVNLSSKFKYPTRGMSTLESLPAEIWSQIMDNIFRFGRNEICGPDGDIITPLHQIGGLNFASQSTKYRVQSYITRKYGNRKLNLLRLISRDPTPSSTLAFAVGIDLLINKPLKRGTRFLPTQYATELTHVLTDTFIDWKLECTRAVGKPAAGHQSRAFKKLINGAECVIAAKCRTISDCVHEAWFSSESWKEIEKMLMNKNLNWMVDMLAQRINR</sequence>
<name>A0AAD6CT66_9EURO</name>
<protein>
    <submittedName>
        <fullName evidence="2">Uncharacterized protein</fullName>
    </submittedName>
</protein>
<gene>
    <name evidence="2" type="ORF">N7494_007469</name>
</gene>
<feature type="compositionally biased region" description="Polar residues" evidence="1">
    <location>
        <begin position="9"/>
        <end position="26"/>
    </location>
</feature>
<dbReference type="AlphaFoldDB" id="A0AAD6CT66"/>
<proteinExistence type="predicted"/>
<evidence type="ECO:0000313" key="2">
    <source>
        <dbReference type="EMBL" id="KAJ5537990.1"/>
    </source>
</evidence>
<organism evidence="2 3">
    <name type="scientific">Penicillium frequentans</name>
    <dbReference type="NCBI Taxonomy" id="3151616"/>
    <lineage>
        <taxon>Eukaryota</taxon>
        <taxon>Fungi</taxon>
        <taxon>Dikarya</taxon>
        <taxon>Ascomycota</taxon>
        <taxon>Pezizomycotina</taxon>
        <taxon>Eurotiomycetes</taxon>
        <taxon>Eurotiomycetidae</taxon>
        <taxon>Eurotiales</taxon>
        <taxon>Aspergillaceae</taxon>
        <taxon>Penicillium</taxon>
    </lineage>
</organism>
<keyword evidence="3" id="KW-1185">Reference proteome</keyword>
<feature type="region of interest" description="Disordered" evidence="1">
    <location>
        <begin position="1"/>
        <end position="26"/>
    </location>
</feature>
<dbReference type="EMBL" id="JAQIZZ010000006">
    <property type="protein sequence ID" value="KAJ5537990.1"/>
    <property type="molecule type" value="Genomic_DNA"/>
</dbReference>
<evidence type="ECO:0000256" key="1">
    <source>
        <dbReference type="SAM" id="MobiDB-lite"/>
    </source>
</evidence>
<evidence type="ECO:0000313" key="3">
    <source>
        <dbReference type="Proteomes" id="UP001220324"/>
    </source>
</evidence>